<feature type="transmembrane region" description="Helical" evidence="7">
    <location>
        <begin position="344"/>
        <end position="364"/>
    </location>
</feature>
<name>A0A7W7MW43_9ACTN</name>
<keyword evidence="10" id="KW-0723">Serine/threonine-protein kinase</keyword>
<evidence type="ECO:0000313" key="11">
    <source>
        <dbReference type="Proteomes" id="UP000549343"/>
    </source>
</evidence>
<dbReference type="Gene3D" id="3.30.200.20">
    <property type="entry name" value="Phosphorylase Kinase, domain 1"/>
    <property type="match status" value="1"/>
</dbReference>
<dbReference type="GO" id="GO:0005524">
    <property type="term" value="F:ATP binding"/>
    <property type="evidence" value="ECO:0007669"/>
    <property type="project" value="UniProtKB-UniRule"/>
</dbReference>
<reference evidence="9 12" key="1">
    <citation type="journal article" date="2019" name="Int. J. Syst. Evol. Microbiol.">
        <title>The Global Catalogue of Microorganisms (GCM) 10K type strain sequencing project: providing services to taxonomists for standard genome sequencing and annotation.</title>
        <authorList>
            <consortium name="The Broad Institute Genomics Platform"/>
            <consortium name="The Broad Institute Genome Sequencing Center for Infectious Disease"/>
            <person name="Wu L."/>
            <person name="Ma J."/>
        </authorList>
    </citation>
    <scope>NUCLEOTIDE SEQUENCE [LARGE SCALE GENOMIC DNA]</scope>
    <source>
        <strain evidence="9 12">JCM 10667</strain>
    </source>
</reference>
<evidence type="ECO:0000256" key="3">
    <source>
        <dbReference type="ARBA" id="ARBA00022777"/>
    </source>
</evidence>
<evidence type="ECO:0000256" key="2">
    <source>
        <dbReference type="ARBA" id="ARBA00022741"/>
    </source>
</evidence>
<dbReference type="PROSITE" id="PS00107">
    <property type="entry name" value="PROTEIN_KINASE_ATP"/>
    <property type="match status" value="1"/>
</dbReference>
<dbReference type="SMART" id="SM00220">
    <property type="entry name" value="S_TKc"/>
    <property type="match status" value="1"/>
</dbReference>
<dbReference type="CDD" id="cd14014">
    <property type="entry name" value="STKc_PknB_like"/>
    <property type="match status" value="1"/>
</dbReference>
<dbReference type="RefSeq" id="WP_184881317.1">
    <property type="nucleotide sequence ID" value="NZ_BAAAHD010000027.1"/>
</dbReference>
<evidence type="ECO:0000313" key="12">
    <source>
        <dbReference type="Proteomes" id="UP001501427"/>
    </source>
</evidence>
<keyword evidence="7" id="KW-0472">Membrane</keyword>
<evidence type="ECO:0000256" key="5">
    <source>
        <dbReference type="PROSITE-ProRule" id="PRU10141"/>
    </source>
</evidence>
<feature type="region of interest" description="Disordered" evidence="6">
    <location>
        <begin position="310"/>
        <end position="329"/>
    </location>
</feature>
<reference evidence="9" key="3">
    <citation type="submission" date="2023-12" db="EMBL/GenBank/DDBJ databases">
        <authorList>
            <person name="Sun Q."/>
            <person name="Inoue M."/>
        </authorList>
    </citation>
    <scope>NUCLEOTIDE SEQUENCE</scope>
    <source>
        <strain evidence="9">JCM 10667</strain>
    </source>
</reference>
<dbReference type="PROSITE" id="PS50011">
    <property type="entry name" value="PROTEIN_KINASE_DOM"/>
    <property type="match status" value="1"/>
</dbReference>
<dbReference type="InterPro" id="IPR017441">
    <property type="entry name" value="Protein_kinase_ATP_BS"/>
</dbReference>
<dbReference type="Proteomes" id="UP001501427">
    <property type="component" value="Unassembled WGS sequence"/>
</dbReference>
<accession>A0A7W7MW43</accession>
<sequence length="563" mass="59585">MWDFWALGPNSDVTCRVPRALANVVGMTSAETDDAAIPGRRVGPYRLVRELGRGGMGTVHLAEAPDGRRVAIKIINREMTGTADFRERFRREVTAARQVRPFCTAPVLDAKLDGEPFYVVTEYIQGPTLERVVHSHGPLGGSDLDGLAVGVATALAAIHSAGVVHRDLKPENILLSPFGPRVIDFGIARRLGTDHRLTRAGQSMGTPAFMAPEGLIDAPITAAADVFSWGSVMAYAGTGRLPFHGENVGEVLYKTVYGEPRLDGLKSPLRDLVVRALAKDPASRPTSAQLLQELTGQSDTERAARSVGMVGPTVPELPAGTSLPPASDGRTRYFSDRRTFRHRVALVLGVIAALAIAGGLVVLLRPDQGGGSSGALLKDDFSDPESGWRTGRANMEYEEYKDGVFAISQYGTGFYQLQQAPVQDPPKNVKVAVTVRIQSANPEDEAGVYCRNSGEAQYAVLMKRNGQARIRKGGPISGSELATSALPSTGDALAGAQVGAICVDTGEGVTIKALVDGREVAQATDTIGHLTGGTAGIIAGREGRLATDPGTLVTFDDFSLDPA</sequence>
<evidence type="ECO:0000256" key="7">
    <source>
        <dbReference type="SAM" id="Phobius"/>
    </source>
</evidence>
<dbReference type="InterPro" id="IPR000719">
    <property type="entry name" value="Prot_kinase_dom"/>
</dbReference>
<dbReference type="InterPro" id="IPR011009">
    <property type="entry name" value="Kinase-like_dom_sf"/>
</dbReference>
<dbReference type="EMBL" id="JACHMV010000001">
    <property type="protein sequence ID" value="MBB4773301.1"/>
    <property type="molecule type" value="Genomic_DNA"/>
</dbReference>
<evidence type="ECO:0000313" key="10">
    <source>
        <dbReference type="EMBL" id="MBB4773301.1"/>
    </source>
</evidence>
<comment type="caution">
    <text evidence="10">The sequence shown here is derived from an EMBL/GenBank/DDBJ whole genome shotgun (WGS) entry which is preliminary data.</text>
</comment>
<keyword evidence="12" id="KW-1185">Reference proteome</keyword>
<feature type="domain" description="Protein kinase" evidence="8">
    <location>
        <begin position="45"/>
        <end position="295"/>
    </location>
</feature>
<keyword evidence="4 5" id="KW-0067">ATP-binding</keyword>
<keyword evidence="2 5" id="KW-0547">Nucleotide-binding</keyword>
<dbReference type="Proteomes" id="UP000549343">
    <property type="component" value="Unassembled WGS sequence"/>
</dbReference>
<evidence type="ECO:0000313" key="9">
    <source>
        <dbReference type="EMBL" id="GAA0569794.1"/>
    </source>
</evidence>
<dbReference type="InterPro" id="IPR008271">
    <property type="entry name" value="Ser/Thr_kinase_AS"/>
</dbReference>
<keyword evidence="7" id="KW-0812">Transmembrane</keyword>
<evidence type="ECO:0000259" key="8">
    <source>
        <dbReference type="PROSITE" id="PS50011"/>
    </source>
</evidence>
<keyword evidence="1" id="KW-0808">Transferase</keyword>
<dbReference type="Gene3D" id="2.60.120.560">
    <property type="entry name" value="Exo-inulinase, domain 1"/>
    <property type="match status" value="1"/>
</dbReference>
<dbReference type="PROSITE" id="PS00108">
    <property type="entry name" value="PROTEIN_KINASE_ST"/>
    <property type="match status" value="1"/>
</dbReference>
<dbReference type="GO" id="GO:0004674">
    <property type="term" value="F:protein serine/threonine kinase activity"/>
    <property type="evidence" value="ECO:0007669"/>
    <property type="project" value="UniProtKB-KW"/>
</dbReference>
<reference evidence="10 11" key="2">
    <citation type="submission" date="2020-08" db="EMBL/GenBank/DDBJ databases">
        <title>Sequencing the genomes of 1000 actinobacteria strains.</title>
        <authorList>
            <person name="Klenk H.-P."/>
        </authorList>
    </citation>
    <scope>NUCLEOTIDE SEQUENCE [LARGE SCALE GENOMIC DNA]</scope>
    <source>
        <strain evidence="10 11">DSM 44772</strain>
    </source>
</reference>
<protein>
    <submittedName>
        <fullName evidence="10">Serine/threonine protein kinase</fullName>
    </submittedName>
</protein>
<dbReference type="Pfam" id="PF00069">
    <property type="entry name" value="Pkinase"/>
    <property type="match status" value="1"/>
</dbReference>
<feature type="binding site" evidence="5">
    <location>
        <position position="73"/>
    </location>
    <ligand>
        <name>ATP</name>
        <dbReference type="ChEBI" id="CHEBI:30616"/>
    </ligand>
</feature>
<dbReference type="SUPFAM" id="SSF56112">
    <property type="entry name" value="Protein kinase-like (PK-like)"/>
    <property type="match status" value="1"/>
</dbReference>
<dbReference type="AlphaFoldDB" id="A0A7W7MW43"/>
<dbReference type="EMBL" id="BAAAHD010000027">
    <property type="protein sequence ID" value="GAA0569794.1"/>
    <property type="molecule type" value="Genomic_DNA"/>
</dbReference>
<evidence type="ECO:0000256" key="4">
    <source>
        <dbReference type="ARBA" id="ARBA00022840"/>
    </source>
</evidence>
<keyword evidence="7" id="KW-1133">Transmembrane helix</keyword>
<dbReference type="PANTHER" id="PTHR43289:SF34">
    <property type="entry name" value="SERINE_THREONINE-PROTEIN KINASE YBDM-RELATED"/>
    <property type="match status" value="1"/>
</dbReference>
<organism evidence="10 11">
    <name type="scientific">Actinomadura livida</name>
    <dbReference type="NCBI Taxonomy" id="79909"/>
    <lineage>
        <taxon>Bacteria</taxon>
        <taxon>Bacillati</taxon>
        <taxon>Actinomycetota</taxon>
        <taxon>Actinomycetes</taxon>
        <taxon>Streptosporangiales</taxon>
        <taxon>Thermomonosporaceae</taxon>
        <taxon>Actinomadura</taxon>
    </lineage>
</organism>
<dbReference type="PANTHER" id="PTHR43289">
    <property type="entry name" value="MITOGEN-ACTIVATED PROTEIN KINASE KINASE KINASE 20-RELATED"/>
    <property type="match status" value="1"/>
</dbReference>
<dbReference type="Gene3D" id="1.10.510.10">
    <property type="entry name" value="Transferase(Phosphotransferase) domain 1"/>
    <property type="match status" value="1"/>
</dbReference>
<gene>
    <name evidence="10" type="ORF">F4557_001719</name>
    <name evidence="9" type="ORF">GCM10009546_35750</name>
</gene>
<evidence type="ECO:0000256" key="6">
    <source>
        <dbReference type="SAM" id="MobiDB-lite"/>
    </source>
</evidence>
<evidence type="ECO:0000256" key="1">
    <source>
        <dbReference type="ARBA" id="ARBA00022679"/>
    </source>
</evidence>
<keyword evidence="3 10" id="KW-0418">Kinase</keyword>
<proteinExistence type="predicted"/>